<sequence length="338" mass="37100">MRGRFKKKLNRRYTMLVVPEGTNPVFRFKFHFTHMLAVLIAAALLLGSVLALFAVNRSHTSRIGSLEAELSDSSNLFVDKEKEIDRLLSELMELSEKSKTIEAKMSELEQLEAELKSITKDGIIQRTNVNSASLSKNTATEALAAGGVGGDAVPIMEQDIASLVEETKKSITGSLNELPKLQQRLELAKSSLQQYKKMMLIFPTFWPTESVRITSRYGERDNPFDGRGHELHKGLDIGGGVGDPVYAAADGTVTDAGHNSARGNYITVSHPSGLSTIYMHLSKIEAEKGDSVKQGEKIAEMGSTGRSTGPHLHFQVEKNGATVDPELYLRKPGEEDQK</sequence>
<evidence type="ECO:0000256" key="1">
    <source>
        <dbReference type="SAM" id="Coils"/>
    </source>
</evidence>
<dbReference type="InterPro" id="IPR050570">
    <property type="entry name" value="Cell_wall_metabolism_enzyme"/>
</dbReference>
<dbReference type="InterPro" id="IPR011055">
    <property type="entry name" value="Dup_hybrid_motif"/>
</dbReference>
<dbReference type="InterPro" id="IPR016047">
    <property type="entry name" value="M23ase_b-sheet_dom"/>
</dbReference>
<dbReference type="EMBL" id="JMQA01000039">
    <property type="protein sequence ID" value="KFN00969.1"/>
    <property type="molecule type" value="Genomic_DNA"/>
</dbReference>
<keyword evidence="1" id="KW-0175">Coiled coil</keyword>
<dbReference type="Gene3D" id="2.70.70.10">
    <property type="entry name" value="Glucose Permease (Domain IIA)"/>
    <property type="match status" value="1"/>
</dbReference>
<evidence type="ECO:0000313" key="4">
    <source>
        <dbReference type="EMBL" id="KFN00969.1"/>
    </source>
</evidence>
<dbReference type="EMBL" id="WNZZ01000015">
    <property type="protein sequence ID" value="MUG24478.1"/>
    <property type="molecule type" value="Genomic_DNA"/>
</dbReference>
<feature type="region of interest" description="Disordered" evidence="2">
    <location>
        <begin position="301"/>
        <end position="338"/>
    </location>
</feature>
<dbReference type="CDD" id="cd12797">
    <property type="entry name" value="M23_peptidase"/>
    <property type="match status" value="1"/>
</dbReference>
<accession>A0A090YQ60</accession>
<dbReference type="AlphaFoldDB" id="A0A090YQ60"/>
<comment type="caution">
    <text evidence="4">The sequence shown here is derived from an EMBL/GenBank/DDBJ whole genome shotgun (WGS) entry which is preliminary data.</text>
</comment>
<dbReference type="PANTHER" id="PTHR21666:SF270">
    <property type="entry name" value="MUREIN HYDROLASE ACTIVATOR ENVC"/>
    <property type="match status" value="1"/>
</dbReference>
<protein>
    <submittedName>
        <fullName evidence="4">Peptidase M23 family protein</fullName>
    </submittedName>
    <submittedName>
        <fullName evidence="5">Peptidoglycan DD-metalloendopeptidase family protein</fullName>
    </submittedName>
</protein>
<reference evidence="5 7" key="2">
    <citation type="submission" date="2019-11" db="EMBL/GenBank/DDBJ databases">
        <title>Draft genome sequences of five Paenibacillus species of dairy origin.</title>
        <authorList>
            <person name="Olajide A.M."/>
            <person name="Chen S."/>
            <person name="Lapointe G."/>
        </authorList>
    </citation>
    <scope>NUCLEOTIDE SEQUENCE [LARGE SCALE GENOMIC DNA]</scope>
    <source>
        <strain evidence="5 7">3CT49</strain>
    </source>
</reference>
<dbReference type="Pfam" id="PF01551">
    <property type="entry name" value="Peptidase_M23"/>
    <property type="match status" value="1"/>
</dbReference>
<reference evidence="4 6" key="1">
    <citation type="submission" date="2014-04" db="EMBL/GenBank/DDBJ databases">
        <authorList>
            <person name="Bishop-Lilly K.A."/>
            <person name="Broomall S.M."/>
            <person name="Chain P.S."/>
            <person name="Chertkov O."/>
            <person name="Coyne S.R."/>
            <person name="Daligault H.E."/>
            <person name="Davenport K.W."/>
            <person name="Erkkila T."/>
            <person name="Frey K.G."/>
            <person name="Gibbons H.S."/>
            <person name="Gu W."/>
            <person name="Jaissle J."/>
            <person name="Johnson S.L."/>
            <person name="Koroleva G.I."/>
            <person name="Ladner J.T."/>
            <person name="Lo C.-C."/>
            <person name="Minogue T.D."/>
            <person name="Munk C."/>
            <person name="Palacios G.F."/>
            <person name="Redden C.L."/>
            <person name="Rosenzweig C.N."/>
            <person name="Scholz M.B."/>
            <person name="Teshima H."/>
            <person name="Xu Y."/>
        </authorList>
    </citation>
    <scope>NUCLEOTIDE SEQUENCE [LARGE SCALE GENOMIC DNA]</scope>
    <source>
        <strain evidence="4 6">8244</strain>
    </source>
</reference>
<dbReference type="PANTHER" id="PTHR21666">
    <property type="entry name" value="PEPTIDASE-RELATED"/>
    <property type="match status" value="1"/>
</dbReference>
<dbReference type="GeneID" id="77009006"/>
<evidence type="ECO:0000313" key="6">
    <source>
        <dbReference type="Proteomes" id="UP000029278"/>
    </source>
</evidence>
<dbReference type="PATRIC" id="fig|44252.3.peg.4751"/>
<keyword evidence="6" id="KW-1185">Reference proteome</keyword>
<gene>
    <name evidence="4" type="ORF">DJ90_4500</name>
    <name evidence="5" type="ORF">GNQ08_19060</name>
</gene>
<dbReference type="GO" id="GO:0004222">
    <property type="term" value="F:metalloendopeptidase activity"/>
    <property type="evidence" value="ECO:0007669"/>
    <property type="project" value="TreeGrafter"/>
</dbReference>
<organism evidence="4 6">
    <name type="scientific">Paenibacillus macerans</name>
    <name type="common">Bacillus macerans</name>
    <dbReference type="NCBI Taxonomy" id="44252"/>
    <lineage>
        <taxon>Bacteria</taxon>
        <taxon>Bacillati</taxon>
        <taxon>Bacillota</taxon>
        <taxon>Bacilli</taxon>
        <taxon>Bacillales</taxon>
        <taxon>Paenibacillaceae</taxon>
        <taxon>Paenibacillus</taxon>
    </lineage>
</organism>
<name>A0A090YQ60_PAEMA</name>
<dbReference type="Proteomes" id="UP000442469">
    <property type="component" value="Unassembled WGS sequence"/>
</dbReference>
<evidence type="ECO:0000313" key="7">
    <source>
        <dbReference type="Proteomes" id="UP000442469"/>
    </source>
</evidence>
<dbReference type="HOGENOM" id="CLU_029425_2_4_9"/>
<evidence type="ECO:0000256" key="2">
    <source>
        <dbReference type="SAM" id="MobiDB-lite"/>
    </source>
</evidence>
<dbReference type="SUPFAM" id="SSF51261">
    <property type="entry name" value="Duplicated hybrid motif"/>
    <property type="match status" value="1"/>
</dbReference>
<dbReference type="Proteomes" id="UP000029278">
    <property type="component" value="Unassembled WGS sequence"/>
</dbReference>
<dbReference type="STRING" id="44252.DJ90_4500"/>
<dbReference type="RefSeq" id="WP_036625268.1">
    <property type="nucleotide sequence ID" value="NZ_BGML01000002.1"/>
</dbReference>
<proteinExistence type="predicted"/>
<feature type="coiled-coil region" evidence="1">
    <location>
        <begin position="77"/>
        <end position="121"/>
    </location>
</feature>
<evidence type="ECO:0000259" key="3">
    <source>
        <dbReference type="Pfam" id="PF01551"/>
    </source>
</evidence>
<feature type="domain" description="M23ase beta-sheet core" evidence="3">
    <location>
        <begin position="231"/>
        <end position="325"/>
    </location>
</feature>
<dbReference type="OrthoDB" id="9805799at2"/>
<feature type="compositionally biased region" description="Basic and acidic residues" evidence="2">
    <location>
        <begin position="327"/>
        <end position="338"/>
    </location>
</feature>
<evidence type="ECO:0000313" key="5">
    <source>
        <dbReference type="EMBL" id="MUG24478.1"/>
    </source>
</evidence>